<reference evidence="3" key="1">
    <citation type="submission" date="2017-04" db="EMBL/GenBank/DDBJ databases">
        <authorList>
            <person name="Varghese N."/>
            <person name="Submissions S."/>
        </authorList>
    </citation>
    <scope>NUCLEOTIDE SEQUENCE [LARGE SCALE GENOMIC DNA]</scope>
    <source>
        <strain evidence="3">DSM 4125</strain>
    </source>
</reference>
<evidence type="ECO:0000313" key="3">
    <source>
        <dbReference type="Proteomes" id="UP000193804"/>
    </source>
</evidence>
<sequence>MANSTVEELKNELEKSNNEIKLLKSKYENQVGELRKEVSYLKEQLMAQQDMLKMAVEYADKLGKELKGLKKRIDSGNFQSIH</sequence>
<evidence type="ECO:0000256" key="1">
    <source>
        <dbReference type="SAM" id="Coils"/>
    </source>
</evidence>
<evidence type="ECO:0000313" key="2">
    <source>
        <dbReference type="EMBL" id="SMG16088.1"/>
    </source>
</evidence>
<protein>
    <submittedName>
        <fullName evidence="2">Uncharacterized protein</fullName>
    </submittedName>
</protein>
<dbReference type="STRING" id="1028.SAMN05661096_00827"/>
<keyword evidence="1" id="KW-0175">Coiled coil</keyword>
<feature type="coiled-coil region" evidence="1">
    <location>
        <begin position="6"/>
        <end position="44"/>
    </location>
</feature>
<dbReference type="AlphaFoldDB" id="A0A1X7INT6"/>
<organism evidence="2 3">
    <name type="scientific">Marivirga sericea</name>
    <dbReference type="NCBI Taxonomy" id="1028"/>
    <lineage>
        <taxon>Bacteria</taxon>
        <taxon>Pseudomonadati</taxon>
        <taxon>Bacteroidota</taxon>
        <taxon>Cytophagia</taxon>
        <taxon>Cytophagales</taxon>
        <taxon>Marivirgaceae</taxon>
        <taxon>Marivirga</taxon>
    </lineage>
</organism>
<proteinExistence type="predicted"/>
<accession>A0A1X7INT6</accession>
<dbReference type="Proteomes" id="UP000193804">
    <property type="component" value="Unassembled WGS sequence"/>
</dbReference>
<dbReference type="Gene3D" id="1.20.5.1700">
    <property type="match status" value="1"/>
</dbReference>
<dbReference type="RefSeq" id="WP_085515801.1">
    <property type="nucleotide sequence ID" value="NZ_FXAW01000001.1"/>
</dbReference>
<name>A0A1X7INT6_9BACT</name>
<keyword evidence="3" id="KW-1185">Reference proteome</keyword>
<dbReference type="EMBL" id="FXAW01000001">
    <property type="protein sequence ID" value="SMG16088.1"/>
    <property type="molecule type" value="Genomic_DNA"/>
</dbReference>
<gene>
    <name evidence="2" type="ORF">SAMN05661096_00827</name>
</gene>
<dbReference type="OrthoDB" id="9931618at2"/>